<feature type="transmembrane region" description="Helical" evidence="1">
    <location>
        <begin position="20"/>
        <end position="38"/>
    </location>
</feature>
<gene>
    <name evidence="2" type="ORF">VIM7927_03309</name>
</gene>
<protein>
    <submittedName>
        <fullName evidence="2">Uncharacterized protein</fullName>
    </submittedName>
</protein>
<sequence length="59" mass="7372">MREKSVSLRAADKFEINHKWVFILFKLIFISFFGFKFFKKYYLFFNNINFSVFDMMCIY</sequence>
<dbReference type="Proteomes" id="UP000196125">
    <property type="component" value="Unassembled WGS sequence"/>
</dbReference>
<dbReference type="EMBL" id="FXXI01000007">
    <property type="protein sequence ID" value="SMS01998.1"/>
    <property type="molecule type" value="Genomic_DNA"/>
</dbReference>
<dbReference type="AlphaFoldDB" id="A0A1Y6IWJ6"/>
<keyword evidence="1" id="KW-1133">Transmembrane helix</keyword>
<evidence type="ECO:0000313" key="3">
    <source>
        <dbReference type="Proteomes" id="UP000196125"/>
    </source>
</evidence>
<name>A0A1Y6IWJ6_9VIBR</name>
<keyword evidence="1" id="KW-0472">Membrane</keyword>
<evidence type="ECO:0000256" key="1">
    <source>
        <dbReference type="SAM" id="Phobius"/>
    </source>
</evidence>
<accession>A0A1Y6IWJ6</accession>
<reference evidence="2 3" key="1">
    <citation type="submission" date="2017-05" db="EMBL/GenBank/DDBJ databases">
        <authorList>
            <person name="Song R."/>
            <person name="Chenine A.L."/>
            <person name="Ruprecht R.M."/>
        </authorList>
    </citation>
    <scope>NUCLEOTIDE SEQUENCE [LARGE SCALE GENOMIC DNA]</scope>
    <source>
        <strain evidence="2 3">CECT 7927</strain>
    </source>
</reference>
<keyword evidence="1" id="KW-0812">Transmembrane</keyword>
<organism evidence="2 3">
    <name type="scientific">Vibrio mangrovi</name>
    <dbReference type="NCBI Taxonomy" id="474394"/>
    <lineage>
        <taxon>Bacteria</taxon>
        <taxon>Pseudomonadati</taxon>
        <taxon>Pseudomonadota</taxon>
        <taxon>Gammaproteobacteria</taxon>
        <taxon>Vibrionales</taxon>
        <taxon>Vibrionaceae</taxon>
        <taxon>Vibrio</taxon>
    </lineage>
</organism>
<evidence type="ECO:0000313" key="2">
    <source>
        <dbReference type="EMBL" id="SMS01998.1"/>
    </source>
</evidence>
<proteinExistence type="predicted"/>